<dbReference type="EC" id="2.7.7.7" evidence="2"/>
<gene>
    <name evidence="10" type="ORF">UR38_C0006G0022</name>
</gene>
<name>A0A0F9ZS48_9BACT</name>
<accession>A0A0F9ZS48</accession>
<keyword evidence="6" id="KW-0235">DNA replication</keyword>
<feature type="domain" description="Polymerase/histidinol phosphatase N-terminal" evidence="9">
    <location>
        <begin position="5"/>
        <end position="72"/>
    </location>
</feature>
<evidence type="ECO:0000256" key="2">
    <source>
        <dbReference type="ARBA" id="ARBA00012417"/>
    </source>
</evidence>
<keyword evidence="4" id="KW-0808">Transferase</keyword>
<dbReference type="PANTHER" id="PTHR32294:SF0">
    <property type="entry name" value="DNA POLYMERASE III SUBUNIT ALPHA"/>
    <property type="match status" value="1"/>
</dbReference>
<dbReference type="CDD" id="cd12113">
    <property type="entry name" value="PHP_PolIIIA_DnaE3"/>
    <property type="match status" value="1"/>
</dbReference>
<dbReference type="PATRIC" id="fig|1618561.3.peg.746"/>
<comment type="caution">
    <text evidence="10">The sequence shown here is derived from an EMBL/GenBank/DDBJ whole genome shotgun (WGS) entry which is preliminary data.</text>
</comment>
<comment type="subcellular location">
    <subcellularLocation>
        <location evidence="1">Cytoplasm</location>
    </subcellularLocation>
</comment>
<protein>
    <recommendedName>
        <fullName evidence="3">DNA polymerase III subunit alpha</fullName>
        <ecNumber evidence="2">2.7.7.7</ecNumber>
    </recommendedName>
</protein>
<keyword evidence="5" id="KW-0548">Nucleotidyltransferase</keyword>
<dbReference type="Proteomes" id="UP000033995">
    <property type="component" value="Unassembled WGS sequence"/>
</dbReference>
<dbReference type="GO" id="GO:0003676">
    <property type="term" value="F:nucleic acid binding"/>
    <property type="evidence" value="ECO:0007669"/>
    <property type="project" value="InterPro"/>
</dbReference>
<sequence length="1143" mass="129285">MAKFVHLHNHTEYSLLDGLSKIKKLMTFVKENGMDAIAMTDHGAMYGAIEFFKEGKKQEVKPIIGLEGYVTRDMTEKVKDNFHITLLAKNYTGYKNLMQLTSIAHMEGFYYRPRFTKEILEKHKDGLICTSGCPAAEIPQFIIDGNYEEARKLTQWYANTFKDDFYIEIQRHGYEKILTDIPNLELRNVLQKMADEGKKYEEGAVKLSRDLGIALVATNDAHYIKKEDAPAQDALVCIATGKNVSDIKRLRYIDNPDFYVKSPDEMVDIFKDLPDAIENTVKIADKCELEIPIGSWFFPKFNLPQGKTDKEYIEELSWEKLPRKIDKITVEVKERLKYELSIINAKGYAPYFLIVMDMVNWCSDNGIVTNTRGSAAGSLVSYVLGITTVNPLTYGLPFERFLNPYRPSPPDIDFDISDNRREDVIKYITDTYGVEKTAQVCTFGRMLAKAAVRDIARVLGYPYAIGDKIAKLIPLGSQGFPMTMERAVSDTPDLKALYENDADTKIIIDLAKAVEGNARHLSVHAAGVVVAPTKLTDFAPIQLEPKGQKVITQYEMHACEDVGLIKFDVLGIRNLSILGNSIKIVKDTRSIDINLYKIPIDDAKTFEMLSRGETMGTFQLNGSGMTKFLKELKPTRIEDIMAMVALYRPGPIAVIPEYINRKNNPKLVKYLDPRMEKFLQKSYGLIVYQDDLLFCALDLAGYTWEEADKFRKAVGKKIPEEMAAQKDKFVKGIITNGQTEKFAEELWKLFEPFQAYGFNKAHAASYGMVAYYTAYMKANYPVEYMNALLSAESNDSEKVSQAVHECRKMNINILPPDINESGVDFSIIDSKDIRFGLSAIKNVGSVAIEIILEARKAGVFKSFSDFINRVDARKVNKKVLESLIKVGAMDSFGKRTALLSAMDVIKSKLSKPKENNGQSGLFSVEDEEKISAFVSDTSIIDNSVDDYDDEERENFERNLLGFSISAKPLNELLDPLENEINCKISELDPVEQKGEEVKIGAVIREVRVITTKRSNAEMAFVKAEDTTGIIDMVVFPKLYQDCKNLLTDGKVVLIIGKVESREEEISFIAEKLEEYKVENNHLINIPANTSKEKLLELKNLFEENVGEDEIVLFFEESSKKVTPKQKIAWSKSFEKQVEIVLKE</sequence>
<dbReference type="InterPro" id="IPR040982">
    <property type="entry name" value="DNA_pol3_finger"/>
</dbReference>
<dbReference type="Pfam" id="PF14579">
    <property type="entry name" value="HHH_6"/>
    <property type="match status" value="1"/>
</dbReference>
<evidence type="ECO:0000313" key="11">
    <source>
        <dbReference type="Proteomes" id="UP000033995"/>
    </source>
</evidence>
<dbReference type="InterPro" id="IPR004013">
    <property type="entry name" value="PHP_dom"/>
</dbReference>
<dbReference type="Pfam" id="PF02811">
    <property type="entry name" value="PHP"/>
    <property type="match status" value="1"/>
</dbReference>
<dbReference type="PANTHER" id="PTHR32294">
    <property type="entry name" value="DNA POLYMERASE III SUBUNIT ALPHA"/>
    <property type="match status" value="1"/>
</dbReference>
<evidence type="ECO:0000256" key="8">
    <source>
        <dbReference type="ARBA" id="ARBA00049244"/>
    </source>
</evidence>
<dbReference type="NCBIfam" id="TIGR00594">
    <property type="entry name" value="polc"/>
    <property type="match status" value="1"/>
</dbReference>
<dbReference type="InterPro" id="IPR012340">
    <property type="entry name" value="NA-bd_OB-fold"/>
</dbReference>
<dbReference type="Gene3D" id="1.10.150.870">
    <property type="match status" value="1"/>
</dbReference>
<dbReference type="Pfam" id="PF07733">
    <property type="entry name" value="DNA_pol3_alpha"/>
    <property type="match status" value="1"/>
</dbReference>
<dbReference type="NCBIfam" id="NF004226">
    <property type="entry name" value="PRK05673.1"/>
    <property type="match status" value="1"/>
</dbReference>
<dbReference type="Pfam" id="PF01336">
    <property type="entry name" value="tRNA_anti-codon"/>
    <property type="match status" value="1"/>
</dbReference>
<dbReference type="GO" id="GO:0006260">
    <property type="term" value="P:DNA replication"/>
    <property type="evidence" value="ECO:0007669"/>
    <property type="project" value="UniProtKB-KW"/>
</dbReference>
<evidence type="ECO:0000256" key="1">
    <source>
        <dbReference type="ARBA" id="ARBA00004496"/>
    </source>
</evidence>
<evidence type="ECO:0000256" key="4">
    <source>
        <dbReference type="ARBA" id="ARBA00022679"/>
    </source>
</evidence>
<dbReference type="Gene3D" id="2.40.50.140">
    <property type="entry name" value="Nucleic acid-binding proteins"/>
    <property type="match status" value="1"/>
</dbReference>
<proteinExistence type="predicted"/>
<dbReference type="AlphaFoldDB" id="A0A0F9ZS48"/>
<dbReference type="GO" id="GO:0003887">
    <property type="term" value="F:DNA-directed DNA polymerase activity"/>
    <property type="evidence" value="ECO:0007669"/>
    <property type="project" value="UniProtKB-KW"/>
</dbReference>
<dbReference type="SUPFAM" id="SSF160975">
    <property type="entry name" value="AF1531-like"/>
    <property type="match status" value="1"/>
</dbReference>
<dbReference type="InterPro" id="IPR029460">
    <property type="entry name" value="DNAPol_HHH"/>
</dbReference>
<evidence type="ECO:0000256" key="6">
    <source>
        <dbReference type="ARBA" id="ARBA00022705"/>
    </source>
</evidence>
<dbReference type="Gene3D" id="1.10.10.1600">
    <property type="entry name" value="Bacterial DNA polymerase III alpha subunit, thumb domain"/>
    <property type="match status" value="1"/>
</dbReference>
<reference evidence="10 11" key="1">
    <citation type="journal article" date="2015" name="Nature">
        <title>rRNA introns, odd ribosomes, and small enigmatic genomes across a large radiation of phyla.</title>
        <authorList>
            <person name="Brown C.T."/>
            <person name="Hug L.A."/>
            <person name="Thomas B.C."/>
            <person name="Sharon I."/>
            <person name="Castelle C.J."/>
            <person name="Singh A."/>
            <person name="Wilkins M.J."/>
            <person name="Williams K.H."/>
            <person name="Banfield J.F."/>
        </authorList>
    </citation>
    <scope>NUCLEOTIDE SEQUENCE [LARGE SCALE GENOMIC DNA]</scope>
</reference>
<dbReference type="InterPro" id="IPR004365">
    <property type="entry name" value="NA-bd_OB_tRNA"/>
</dbReference>
<dbReference type="EMBL" id="LBOZ01000006">
    <property type="protein sequence ID" value="KKP47019.1"/>
    <property type="molecule type" value="Genomic_DNA"/>
</dbReference>
<dbReference type="InterPro" id="IPR016195">
    <property type="entry name" value="Pol/histidinol_Pase-like"/>
</dbReference>
<dbReference type="InterPro" id="IPR041931">
    <property type="entry name" value="DNA_pol3_alpha_thumb_dom"/>
</dbReference>
<evidence type="ECO:0000256" key="3">
    <source>
        <dbReference type="ARBA" id="ARBA00019114"/>
    </source>
</evidence>
<evidence type="ECO:0000256" key="5">
    <source>
        <dbReference type="ARBA" id="ARBA00022695"/>
    </source>
</evidence>
<organism evidence="10 11">
    <name type="scientific">Candidatus Woesebacteria bacterium GW2011_GWA2_33_28</name>
    <dbReference type="NCBI Taxonomy" id="1618561"/>
    <lineage>
        <taxon>Bacteria</taxon>
        <taxon>Candidatus Woeseibacteriota</taxon>
    </lineage>
</organism>
<dbReference type="InterPro" id="IPR003141">
    <property type="entry name" value="Pol/His_phosphatase_N"/>
</dbReference>
<evidence type="ECO:0000259" key="9">
    <source>
        <dbReference type="SMART" id="SM00481"/>
    </source>
</evidence>
<dbReference type="Pfam" id="PF17657">
    <property type="entry name" value="DNA_pol3_finger"/>
    <property type="match status" value="1"/>
</dbReference>
<dbReference type="GO" id="GO:0008408">
    <property type="term" value="F:3'-5' exonuclease activity"/>
    <property type="evidence" value="ECO:0007669"/>
    <property type="project" value="InterPro"/>
</dbReference>
<dbReference type="InterPro" id="IPR011708">
    <property type="entry name" value="DNA_pol3_alpha_NTPase_dom"/>
</dbReference>
<dbReference type="InterPro" id="IPR004805">
    <property type="entry name" value="DnaE2/DnaE/PolC"/>
</dbReference>
<evidence type="ECO:0000256" key="7">
    <source>
        <dbReference type="ARBA" id="ARBA00022932"/>
    </source>
</evidence>
<dbReference type="CDD" id="cd04485">
    <property type="entry name" value="DnaE_OBF"/>
    <property type="match status" value="1"/>
</dbReference>
<dbReference type="Gene3D" id="3.20.20.140">
    <property type="entry name" value="Metal-dependent hydrolases"/>
    <property type="match status" value="1"/>
</dbReference>
<dbReference type="GO" id="GO:0005737">
    <property type="term" value="C:cytoplasm"/>
    <property type="evidence" value="ECO:0007669"/>
    <property type="project" value="UniProtKB-SubCell"/>
</dbReference>
<dbReference type="SMART" id="SM00481">
    <property type="entry name" value="POLIIIAc"/>
    <property type="match status" value="1"/>
</dbReference>
<evidence type="ECO:0000313" key="10">
    <source>
        <dbReference type="EMBL" id="KKP47019.1"/>
    </source>
</evidence>
<comment type="catalytic activity">
    <reaction evidence="8">
        <text>DNA(n) + a 2'-deoxyribonucleoside 5'-triphosphate = DNA(n+1) + diphosphate</text>
        <dbReference type="Rhea" id="RHEA:22508"/>
        <dbReference type="Rhea" id="RHEA-COMP:17339"/>
        <dbReference type="Rhea" id="RHEA-COMP:17340"/>
        <dbReference type="ChEBI" id="CHEBI:33019"/>
        <dbReference type="ChEBI" id="CHEBI:61560"/>
        <dbReference type="ChEBI" id="CHEBI:173112"/>
        <dbReference type="EC" id="2.7.7.7"/>
    </reaction>
</comment>
<dbReference type="SUPFAM" id="SSF89550">
    <property type="entry name" value="PHP domain-like"/>
    <property type="match status" value="1"/>
</dbReference>
<keyword evidence="7" id="KW-0239">DNA-directed DNA polymerase</keyword>